<reference evidence="10 11" key="1">
    <citation type="journal article" date="2015" name="Sci. Rep.">
        <title>The power of single molecule real-time sequencing technology in the de novo assembly of a eukaryotic genome.</title>
        <authorList>
            <person name="Sakai H."/>
            <person name="Naito K."/>
            <person name="Ogiso-Tanaka E."/>
            <person name="Takahashi Y."/>
            <person name="Iseki K."/>
            <person name="Muto C."/>
            <person name="Satou K."/>
            <person name="Teruya K."/>
            <person name="Shiroma A."/>
            <person name="Shimoji M."/>
            <person name="Hirano T."/>
            <person name="Itoh T."/>
            <person name="Kaga A."/>
            <person name="Tomooka N."/>
        </authorList>
    </citation>
    <scope>NUCLEOTIDE SEQUENCE [LARGE SCALE GENOMIC DNA]</scope>
    <source>
        <strain evidence="11">cv. Shumari</strain>
    </source>
</reference>
<feature type="coiled-coil region" evidence="7">
    <location>
        <begin position="455"/>
        <end position="562"/>
    </location>
</feature>
<feature type="coiled-coil region" evidence="7">
    <location>
        <begin position="592"/>
        <end position="623"/>
    </location>
</feature>
<feature type="compositionally biased region" description="Low complexity" evidence="8">
    <location>
        <begin position="134"/>
        <end position="149"/>
    </location>
</feature>
<feature type="coiled-coil region" evidence="7">
    <location>
        <begin position="272"/>
        <end position="406"/>
    </location>
</feature>
<comment type="subcellular location">
    <subcellularLocation>
        <location evidence="1">Golgi apparatus membrane</location>
        <topology evidence="1">Single-pass membrane protein</topology>
    </subcellularLocation>
</comment>
<feature type="transmembrane region" description="Helical" evidence="9">
    <location>
        <begin position="678"/>
        <end position="695"/>
    </location>
</feature>
<organism evidence="10 11">
    <name type="scientific">Vigna angularis var. angularis</name>
    <dbReference type="NCBI Taxonomy" id="157739"/>
    <lineage>
        <taxon>Eukaryota</taxon>
        <taxon>Viridiplantae</taxon>
        <taxon>Streptophyta</taxon>
        <taxon>Embryophyta</taxon>
        <taxon>Tracheophyta</taxon>
        <taxon>Spermatophyta</taxon>
        <taxon>Magnoliopsida</taxon>
        <taxon>eudicotyledons</taxon>
        <taxon>Gunneridae</taxon>
        <taxon>Pentapetalae</taxon>
        <taxon>rosids</taxon>
        <taxon>fabids</taxon>
        <taxon>Fabales</taxon>
        <taxon>Fabaceae</taxon>
        <taxon>Papilionoideae</taxon>
        <taxon>50 kb inversion clade</taxon>
        <taxon>NPAAA clade</taxon>
        <taxon>indigoferoid/millettioid clade</taxon>
        <taxon>Phaseoleae</taxon>
        <taxon>Vigna</taxon>
    </lineage>
</organism>
<protein>
    <recommendedName>
        <fullName evidence="12">Golgin-84</fullName>
    </recommendedName>
</protein>
<dbReference type="OrthoDB" id="248903at2759"/>
<feature type="compositionally biased region" description="Polar residues" evidence="8">
    <location>
        <begin position="88"/>
        <end position="97"/>
    </location>
</feature>
<dbReference type="PANTHER" id="PTHR13815:SF7">
    <property type="entry name" value="GOLGIN SUBFAMILY A MEMBER 5"/>
    <property type="match status" value="1"/>
</dbReference>
<dbReference type="GO" id="GO:0031985">
    <property type="term" value="C:Golgi cisterna"/>
    <property type="evidence" value="ECO:0007669"/>
    <property type="project" value="TreeGrafter"/>
</dbReference>
<keyword evidence="3 9" id="KW-1133">Transmembrane helix</keyword>
<dbReference type="GO" id="GO:0007030">
    <property type="term" value="P:Golgi organization"/>
    <property type="evidence" value="ECO:0007669"/>
    <property type="project" value="InterPro"/>
</dbReference>
<keyword evidence="5 7" id="KW-0175">Coiled coil</keyword>
<keyword evidence="11" id="KW-1185">Reference proteome</keyword>
<evidence type="ECO:0000256" key="5">
    <source>
        <dbReference type="ARBA" id="ARBA00023054"/>
    </source>
</evidence>
<evidence type="ECO:0000313" key="11">
    <source>
        <dbReference type="Proteomes" id="UP000291084"/>
    </source>
</evidence>
<feature type="compositionally biased region" description="Basic and acidic residues" evidence="8">
    <location>
        <begin position="168"/>
        <end position="177"/>
    </location>
</feature>
<evidence type="ECO:0008006" key="12">
    <source>
        <dbReference type="Google" id="ProtNLM"/>
    </source>
</evidence>
<dbReference type="GO" id="GO:0000139">
    <property type="term" value="C:Golgi membrane"/>
    <property type="evidence" value="ECO:0007669"/>
    <property type="project" value="UniProtKB-SubCell"/>
</dbReference>
<accession>A0A0S3TCP9</accession>
<evidence type="ECO:0000256" key="7">
    <source>
        <dbReference type="SAM" id="Coils"/>
    </source>
</evidence>
<dbReference type="PANTHER" id="PTHR13815">
    <property type="entry name" value="GOLGIN-84"/>
    <property type="match status" value="1"/>
</dbReference>
<dbReference type="Pfam" id="PF09787">
    <property type="entry name" value="Golgin_A5"/>
    <property type="match status" value="1"/>
</dbReference>
<evidence type="ECO:0000256" key="6">
    <source>
        <dbReference type="ARBA" id="ARBA00023136"/>
    </source>
</evidence>
<dbReference type="EMBL" id="AP015044">
    <property type="protein sequence ID" value="BAU02919.1"/>
    <property type="molecule type" value="Genomic_DNA"/>
</dbReference>
<evidence type="ECO:0000256" key="2">
    <source>
        <dbReference type="ARBA" id="ARBA00022692"/>
    </source>
</evidence>
<keyword evidence="4" id="KW-0333">Golgi apparatus</keyword>
<evidence type="ECO:0000313" key="10">
    <source>
        <dbReference type="EMBL" id="BAU02919.1"/>
    </source>
</evidence>
<dbReference type="Proteomes" id="UP000291084">
    <property type="component" value="Chromosome 11"/>
</dbReference>
<keyword evidence="2 9" id="KW-0812">Transmembrane</keyword>
<dbReference type="AlphaFoldDB" id="A0A0S3TCP9"/>
<keyword evidence="6 9" id="KW-0472">Membrane</keyword>
<evidence type="ECO:0000256" key="9">
    <source>
        <dbReference type="SAM" id="Phobius"/>
    </source>
</evidence>
<evidence type="ECO:0000256" key="1">
    <source>
        <dbReference type="ARBA" id="ARBA00004194"/>
    </source>
</evidence>
<evidence type="ECO:0000256" key="8">
    <source>
        <dbReference type="SAM" id="MobiDB-lite"/>
    </source>
</evidence>
<evidence type="ECO:0000256" key="4">
    <source>
        <dbReference type="ARBA" id="ARBA00023034"/>
    </source>
</evidence>
<evidence type="ECO:0000256" key="3">
    <source>
        <dbReference type="ARBA" id="ARBA00022989"/>
    </source>
</evidence>
<dbReference type="GO" id="GO:0000301">
    <property type="term" value="P:retrograde transport, vesicle recycling within Golgi"/>
    <property type="evidence" value="ECO:0007669"/>
    <property type="project" value="TreeGrafter"/>
</dbReference>
<gene>
    <name evidence="10" type="primary">Vigan.11G251500</name>
    <name evidence="10" type="ORF">VIGAN_11251500</name>
</gene>
<name>A0A0S3TCP9_PHAAN</name>
<proteinExistence type="predicted"/>
<dbReference type="InterPro" id="IPR019177">
    <property type="entry name" value="Golgin_subfamily_A_member_5"/>
</dbReference>
<feature type="region of interest" description="Disordered" evidence="8">
    <location>
        <begin position="23"/>
        <end position="211"/>
    </location>
</feature>
<sequence>MDSWLKAAEGLFEVVDRRAKAVATDLTEEQSDFKSPANGQASQGKREKSTPKAQKGLSNSSTISSDTSKEKTGSPLAPELIAYPENDGITSQSSNQPKEPRPSDATLPLLDTSLSNTLDDDNAKHDNDDVEALVNDANVGVATVAANGDPPQENASDTREMNPLPAPKEIESPRDEPTSAGQIIKSVDSDANKNMDEEKSESVAAETSDNDTILKDSDVKKVESVANRINQEDNKIDISPKKVQDQLDEAQGLLKTTKSTGQSKEARLARVCAGLSSRLQEYKSENAQLEELLTAERELGKSYEASIKQLQKDLSESKREVTRVEANMAEALAAKNAEIEALLSSMDAVKRQAALSEGNLASMQASMESMMRSRELSETRMMQALREELASAERRAEEERAAHNKTKMVCNFCDLFLKFLCFALYFSDSQRLVEQAAMEREVDLEHRAVESSTALARIQRVADERTAKVTELEQKVALLEVECASLNQELQDMEVRVRRELKKSPEEANQLIQMQAWQDELERARQGQRDAENKLSSLEAEMQKMRVEMAAMKRDAEHYSRQEHMELEKRYRELTDLLYYKQTQLETMVSEKAAAEFQLEKEIKRLQEARAEAERNKVSRRASSSWEDETEIKSLEPLPVHHRHLVGASIQLQKAVKLLDSGAVRATRFLWRYPTARVFLFFYLVFVHLFLMYLLHRLQEQADTMAAREVAESMGLANQNIR</sequence>
<feature type="compositionally biased region" description="Basic and acidic residues" evidence="8">
    <location>
        <begin position="187"/>
        <end position="201"/>
    </location>
</feature>